<accession>A0AA41QJ31</accession>
<keyword evidence="2" id="KW-1185">Reference proteome</keyword>
<dbReference type="RefSeq" id="WP_281734957.1">
    <property type="nucleotide sequence ID" value="NZ_JAKETQ010000001.1"/>
</dbReference>
<proteinExistence type="predicted"/>
<dbReference type="AlphaFoldDB" id="A0AA41QJ31"/>
<evidence type="ECO:0000313" key="2">
    <source>
        <dbReference type="Proteomes" id="UP001156140"/>
    </source>
</evidence>
<gene>
    <name evidence="1" type="ORF">ML536_03310</name>
</gene>
<dbReference type="Proteomes" id="UP001156140">
    <property type="component" value="Unassembled WGS sequence"/>
</dbReference>
<name>A0AA41QJ31_9HYPH</name>
<sequence length="249" mass="28211">MSDDLTLRENWTFASELVFRDEIHDDDLNYFGVPFFSAVRGEKVSLTANTTRWLHPIGWLETNVVQFTDKDHYFHDPAGRTFHLWARANTHGTGYAAIAKVVENDDGTMTTSLVKAPSGKTMTFVPCPGGQMKFHILFDEKQALFWLLSSQSTDSMTRAECLPPDRYNLPNGERHRLQLHFSKNCIDWCFAGIVSMTSSPKEARHYASMAIAGDDLVVLSRSGDERAANAHNGNFISFHRVRDFRGLVY</sequence>
<protein>
    <submittedName>
        <fullName evidence="1">Uncharacterized protein</fullName>
    </submittedName>
</protein>
<comment type="caution">
    <text evidence="1">The sequence shown here is derived from an EMBL/GenBank/DDBJ whole genome shotgun (WGS) entry which is preliminary data.</text>
</comment>
<reference evidence="1" key="1">
    <citation type="submission" date="2022-03" db="EMBL/GenBank/DDBJ databases">
        <title>The complete genome sequence of a Methyloterrigena soli.</title>
        <authorList>
            <person name="Zi Z."/>
        </authorList>
    </citation>
    <scope>NUCLEOTIDE SEQUENCE</scope>
    <source>
        <strain evidence="1">M48</strain>
    </source>
</reference>
<organism evidence="1 2">
    <name type="scientific">Paradevosia shaoguanensis</name>
    <dbReference type="NCBI Taxonomy" id="1335043"/>
    <lineage>
        <taxon>Bacteria</taxon>
        <taxon>Pseudomonadati</taxon>
        <taxon>Pseudomonadota</taxon>
        <taxon>Alphaproteobacteria</taxon>
        <taxon>Hyphomicrobiales</taxon>
        <taxon>Devosiaceae</taxon>
        <taxon>Paradevosia</taxon>
    </lineage>
</organism>
<dbReference type="EMBL" id="JALAZD010000001">
    <property type="protein sequence ID" value="MCI0125850.1"/>
    <property type="molecule type" value="Genomic_DNA"/>
</dbReference>
<evidence type="ECO:0000313" key="1">
    <source>
        <dbReference type="EMBL" id="MCI0125850.1"/>
    </source>
</evidence>